<dbReference type="STRING" id="579137.Metvu_1571"/>
<dbReference type="GO" id="GO:0006450">
    <property type="term" value="P:regulation of translational fidelity"/>
    <property type="evidence" value="ECO:0007669"/>
    <property type="project" value="InterPro"/>
</dbReference>
<gene>
    <name evidence="2" type="ordered locus">Metvu_1571</name>
</gene>
<evidence type="ECO:0000256" key="1">
    <source>
        <dbReference type="SAM" id="Coils"/>
    </source>
</evidence>
<dbReference type="NCBIfam" id="TIGR01827">
    <property type="entry name" value="gatC_rel"/>
    <property type="match status" value="1"/>
</dbReference>
<dbReference type="AlphaFoldDB" id="C9RDP5"/>
<evidence type="ECO:0000313" key="2">
    <source>
        <dbReference type="EMBL" id="ACX73424.1"/>
    </source>
</evidence>
<dbReference type="SUPFAM" id="SSF141000">
    <property type="entry name" value="Glu-tRNAGln amidotransferase C subunit"/>
    <property type="match status" value="1"/>
</dbReference>
<dbReference type="InterPro" id="IPR036113">
    <property type="entry name" value="Asp/Glu-ADT_sf_sub_c"/>
</dbReference>
<dbReference type="NCBIfam" id="NF000681">
    <property type="entry name" value="PRK00034.3-1"/>
    <property type="match status" value="1"/>
</dbReference>
<dbReference type="eggNOG" id="arCOG02726">
    <property type="taxonomic scope" value="Archaea"/>
</dbReference>
<dbReference type="Pfam" id="PF02686">
    <property type="entry name" value="GatC"/>
    <property type="match status" value="1"/>
</dbReference>
<dbReference type="InterPro" id="IPR010120">
    <property type="entry name" value="Glu-ADT_subunit_C_archaea"/>
</dbReference>
<dbReference type="InterPro" id="IPR003837">
    <property type="entry name" value="GatC"/>
</dbReference>
<reference evidence="2" key="1">
    <citation type="submission" date="2009-10" db="EMBL/GenBank/DDBJ databases">
        <title>Complete sequence of chromosome of Methanocaldococcus vulcanius M7.</title>
        <authorList>
            <consortium name="US DOE Joint Genome Institute"/>
            <person name="Lucas S."/>
            <person name="Copeland A."/>
            <person name="Lapidus A."/>
            <person name="Glavina del Rio T."/>
            <person name="Dalin E."/>
            <person name="Tice H."/>
            <person name="Bruce D."/>
            <person name="Goodwin L."/>
            <person name="Pitluck S."/>
            <person name="Lcollab F.I."/>
            <person name="Brettin T."/>
            <person name="Detter J.C."/>
            <person name="Han C."/>
            <person name="Tapia R."/>
            <person name="Kuske C.R."/>
            <person name="Schmutz J."/>
            <person name="Larimer F."/>
            <person name="Land M."/>
            <person name="Hauser L."/>
            <person name="Kyrpides N."/>
            <person name="Ovchinikova G."/>
            <person name="Sieprawska-Lupa M."/>
            <person name="Whitman W.B."/>
            <person name="Woyke T."/>
        </authorList>
    </citation>
    <scope>NUCLEOTIDE SEQUENCE [LARGE SCALE GENOMIC DNA]</scope>
    <source>
        <strain evidence="2">M7</strain>
    </source>
</reference>
<keyword evidence="3" id="KW-1185">Reference proteome</keyword>
<feature type="coiled-coil region" evidence="1">
    <location>
        <begin position="3"/>
        <end position="34"/>
    </location>
</feature>
<sequence>MVILLNEKQIEKIRREAEEIVEKFSKVLEEFNLEMEESYYIIESRNVLREDNAVEADPNFREKFLKIAPKTNKEGYIIVEKGSWLK</sequence>
<dbReference type="EMBL" id="CP001787">
    <property type="protein sequence ID" value="ACX73424.1"/>
    <property type="molecule type" value="Genomic_DNA"/>
</dbReference>
<proteinExistence type="predicted"/>
<dbReference type="KEGG" id="mvu:Metvu_1571"/>
<dbReference type="HOGENOM" id="CLU_196465_0_0_2"/>
<dbReference type="Proteomes" id="UP000002063">
    <property type="component" value="Chromosome"/>
</dbReference>
<keyword evidence="1" id="KW-0175">Coiled coil</keyword>
<name>C9RDP5_METVM</name>
<evidence type="ECO:0000313" key="3">
    <source>
        <dbReference type="Proteomes" id="UP000002063"/>
    </source>
</evidence>
<accession>C9RDP5</accession>
<protein>
    <submittedName>
        <fullName evidence="2">Asp/Glu amidotransferase, subunit C</fullName>
    </submittedName>
</protein>
<organism evidence="2 3">
    <name type="scientific">Methanocaldococcus vulcanius (strain ATCC 700851 / DSM 12094 / M7)</name>
    <name type="common">Methanococcus vulcanius</name>
    <dbReference type="NCBI Taxonomy" id="579137"/>
    <lineage>
        <taxon>Archaea</taxon>
        <taxon>Methanobacteriati</taxon>
        <taxon>Methanobacteriota</taxon>
        <taxon>Methanomada group</taxon>
        <taxon>Methanococci</taxon>
        <taxon>Methanococcales</taxon>
        <taxon>Methanocaldococcaceae</taxon>
        <taxon>Methanocaldococcus</taxon>
    </lineage>
</organism>